<dbReference type="KEGG" id="apac:S7S_15600"/>
<dbReference type="AlphaFoldDB" id="A0A0B4XTA3"/>
<dbReference type="PANTHER" id="PTHR40031">
    <property type="entry name" value="HYPOTHETICAL MEMBRANE SPANNING PROTEIN"/>
    <property type="match status" value="1"/>
</dbReference>
<evidence type="ECO:0000313" key="2">
    <source>
        <dbReference type="EMBL" id="AJD49532.1"/>
    </source>
</evidence>
<organism evidence="2 3">
    <name type="scientific">Isoalcanivorax pacificus W11-5</name>
    <dbReference type="NCBI Taxonomy" id="391936"/>
    <lineage>
        <taxon>Bacteria</taxon>
        <taxon>Pseudomonadati</taxon>
        <taxon>Pseudomonadota</taxon>
        <taxon>Gammaproteobacteria</taxon>
        <taxon>Oceanospirillales</taxon>
        <taxon>Alcanivoracaceae</taxon>
        <taxon>Isoalcanivorax</taxon>
    </lineage>
</organism>
<keyword evidence="1" id="KW-0472">Membrane</keyword>
<dbReference type="STRING" id="391936.S7S_15600"/>
<dbReference type="Proteomes" id="UP000006764">
    <property type="component" value="Chromosome"/>
</dbReference>
<reference evidence="2 3" key="1">
    <citation type="journal article" date="2012" name="J. Bacteriol.">
        <title>Genome sequence of an alkane-degrading bacterium, Alcanivorax pacificus type strain W11-5, isolated from deep sea sediment.</title>
        <authorList>
            <person name="Lai Q."/>
            <person name="Shao Z."/>
        </authorList>
    </citation>
    <scope>NUCLEOTIDE SEQUENCE [LARGE SCALE GENOMIC DNA]</scope>
    <source>
        <strain evidence="2 3">W11-5</strain>
    </source>
</reference>
<evidence type="ECO:0000313" key="3">
    <source>
        <dbReference type="Proteomes" id="UP000006764"/>
    </source>
</evidence>
<dbReference type="InterPro" id="IPR053170">
    <property type="entry name" value="Transcription_regulator"/>
</dbReference>
<dbReference type="EMBL" id="CP004387">
    <property type="protein sequence ID" value="AJD49532.1"/>
    <property type="molecule type" value="Genomic_DNA"/>
</dbReference>
<keyword evidence="3" id="KW-1185">Reference proteome</keyword>
<dbReference type="RefSeq" id="WP_008733451.1">
    <property type="nucleotide sequence ID" value="NZ_CP004387.1"/>
</dbReference>
<evidence type="ECO:0008006" key="4">
    <source>
        <dbReference type="Google" id="ProtNLM"/>
    </source>
</evidence>
<dbReference type="InterPro" id="IPR007404">
    <property type="entry name" value="YdjM-like"/>
</dbReference>
<keyword evidence="1" id="KW-0812">Transmembrane</keyword>
<feature type="transmembrane region" description="Helical" evidence="1">
    <location>
        <begin position="127"/>
        <end position="149"/>
    </location>
</feature>
<proteinExistence type="predicted"/>
<sequence length="333" mass="37463">MDSVTQIALGSAVGHAVLGRQAGRRAALWGAVCGTLPDLDVLVPLADPVATFTYHRSASHSLIILTLAAPLLAWLIRRCHRDLAHLKWRWLLLVWLVLVTHVLLDALTVYGTQLFWPLTDYPVSGSVIFIIDPLYTLPLLVGLGVALWARDRDRARHWNTAGLALSSLYLIWAASAKAWVDHRVEQYLVRFDMPHTQVLSIPSSFNTLLWRIVVMDRDGYYEGFYSLLDGSGAPTFTRHPSDPALLAALDDSWAAQRLLYFTHGFCSVTETPDGAVVITDLRMGMREQYVFGFQVGQRAEDGAIVPVPSARQDFSYRSRQLDWVWQRLWRPDA</sequence>
<protein>
    <recommendedName>
        <fullName evidence="4">Membrane-bound metal-dependent hydrolase</fullName>
    </recommendedName>
</protein>
<dbReference type="HOGENOM" id="CLU_067817_0_0_6"/>
<gene>
    <name evidence="2" type="ORF">S7S_15600</name>
</gene>
<accession>A0A0B4XTA3</accession>
<feature type="transmembrane region" description="Helical" evidence="1">
    <location>
        <begin position="58"/>
        <end position="76"/>
    </location>
</feature>
<dbReference type="OrthoDB" id="9781927at2"/>
<keyword evidence="1" id="KW-1133">Transmembrane helix</keyword>
<evidence type="ECO:0000256" key="1">
    <source>
        <dbReference type="SAM" id="Phobius"/>
    </source>
</evidence>
<feature type="transmembrane region" description="Helical" evidence="1">
    <location>
        <begin position="88"/>
        <end position="107"/>
    </location>
</feature>
<name>A0A0B4XTA3_9GAMM</name>
<dbReference type="PANTHER" id="PTHR40031:SF1">
    <property type="entry name" value="MEMBRANE-BOUND METAL-DEPENDENT HYDROLASE"/>
    <property type="match status" value="1"/>
</dbReference>
<dbReference type="Pfam" id="PF04307">
    <property type="entry name" value="YdjM"/>
    <property type="match status" value="1"/>
</dbReference>